<dbReference type="Gene3D" id="3.30.200.20">
    <property type="entry name" value="Phosphorylase Kinase, domain 1"/>
    <property type="match status" value="1"/>
</dbReference>
<keyword evidence="8" id="KW-0547">Nucleotide-binding</keyword>
<keyword evidence="9" id="KW-0418">Kinase</keyword>
<dbReference type="InterPro" id="IPR000719">
    <property type="entry name" value="Prot_kinase_dom"/>
</dbReference>
<reference evidence="16" key="1">
    <citation type="thesis" date="2020" institute="ProQuest LLC" country="789 East Eisenhower Parkway, Ann Arbor, MI, USA">
        <title>Comparative Genomics and Chromosome Evolution.</title>
        <authorList>
            <person name="Mudd A.B."/>
        </authorList>
    </citation>
    <scope>NUCLEOTIDE SEQUENCE</scope>
    <source>
        <strain evidence="16">Female2</strain>
        <tissue evidence="16">Blood</tissue>
    </source>
</reference>
<gene>
    <name evidence="16" type="ORF">GDO86_013984</name>
</gene>
<dbReference type="PANTHER" id="PTHR23255">
    <property type="entry name" value="TRANSFORMING GROWTH FACTOR-BETA RECEPTOR TYPE I AND II"/>
    <property type="match status" value="1"/>
</dbReference>
<keyword evidence="17" id="KW-1185">Reference proteome</keyword>
<keyword evidence="10" id="KW-0067">ATP-binding</keyword>
<evidence type="ECO:0000256" key="3">
    <source>
        <dbReference type="ARBA" id="ARBA00012401"/>
    </source>
</evidence>
<evidence type="ECO:0000256" key="5">
    <source>
        <dbReference type="ARBA" id="ARBA00022679"/>
    </source>
</evidence>
<evidence type="ECO:0000313" key="16">
    <source>
        <dbReference type="EMBL" id="KAG8446353.1"/>
    </source>
</evidence>
<feature type="signal peptide" evidence="14">
    <location>
        <begin position="1"/>
        <end position="24"/>
    </location>
</feature>
<keyword evidence="13" id="KW-0675">Receptor</keyword>
<organism evidence="16 17">
    <name type="scientific">Hymenochirus boettgeri</name>
    <name type="common">Congo dwarf clawed frog</name>
    <dbReference type="NCBI Taxonomy" id="247094"/>
    <lineage>
        <taxon>Eukaryota</taxon>
        <taxon>Metazoa</taxon>
        <taxon>Chordata</taxon>
        <taxon>Craniata</taxon>
        <taxon>Vertebrata</taxon>
        <taxon>Euteleostomi</taxon>
        <taxon>Amphibia</taxon>
        <taxon>Batrachia</taxon>
        <taxon>Anura</taxon>
        <taxon>Pipoidea</taxon>
        <taxon>Pipidae</taxon>
        <taxon>Pipinae</taxon>
        <taxon>Hymenochirus</taxon>
    </lineage>
</organism>
<keyword evidence="7 14" id="KW-0732">Signal</keyword>
<evidence type="ECO:0000259" key="15">
    <source>
        <dbReference type="PROSITE" id="PS50011"/>
    </source>
</evidence>
<protein>
    <recommendedName>
        <fullName evidence="3">receptor protein serine/threonine kinase</fullName>
        <ecNumber evidence="3">2.7.11.30</ecNumber>
    </recommendedName>
</protein>
<keyword evidence="6" id="KW-0812">Transmembrane</keyword>
<comment type="subcellular location">
    <subcellularLocation>
        <location evidence="1">Membrane</location>
        <topology evidence="1">Single-pass type I membrane protein</topology>
    </subcellularLocation>
</comment>
<dbReference type="EMBL" id="JAACNH010000003">
    <property type="protein sequence ID" value="KAG8446353.1"/>
    <property type="molecule type" value="Genomic_DNA"/>
</dbReference>
<dbReference type="SUPFAM" id="SSF56112">
    <property type="entry name" value="Protein kinase-like (PK-like)"/>
    <property type="match status" value="1"/>
</dbReference>
<dbReference type="EC" id="2.7.11.30" evidence="3"/>
<dbReference type="GO" id="GO:0005886">
    <property type="term" value="C:plasma membrane"/>
    <property type="evidence" value="ECO:0007669"/>
    <property type="project" value="TreeGrafter"/>
</dbReference>
<comment type="caution">
    <text evidence="16">The sequence shown here is derived from an EMBL/GenBank/DDBJ whole genome shotgun (WGS) entry which is preliminary data.</text>
</comment>
<comment type="similarity">
    <text evidence="2">Belongs to the protein kinase superfamily. TKL Ser/Thr protein kinase family. TGFB receptor subfamily.</text>
</comment>
<dbReference type="GO" id="GO:0043235">
    <property type="term" value="C:receptor complex"/>
    <property type="evidence" value="ECO:0007669"/>
    <property type="project" value="TreeGrafter"/>
</dbReference>
<dbReference type="PROSITE" id="PS50011">
    <property type="entry name" value="PROTEIN_KINASE_DOM"/>
    <property type="match status" value="1"/>
</dbReference>
<dbReference type="InterPro" id="IPR000333">
    <property type="entry name" value="TGFB_receptor"/>
</dbReference>
<keyword evidence="4" id="KW-0723">Serine/threonine-protein kinase</keyword>
<keyword evidence="5" id="KW-0808">Transferase</keyword>
<dbReference type="InterPro" id="IPR001245">
    <property type="entry name" value="Ser-Thr/Tyr_kinase_cat_dom"/>
</dbReference>
<evidence type="ECO:0000256" key="8">
    <source>
        <dbReference type="ARBA" id="ARBA00022741"/>
    </source>
</evidence>
<evidence type="ECO:0000256" key="1">
    <source>
        <dbReference type="ARBA" id="ARBA00004479"/>
    </source>
</evidence>
<feature type="domain" description="Protein kinase" evidence="15">
    <location>
        <begin position="133"/>
        <end position="440"/>
    </location>
</feature>
<dbReference type="GO" id="GO:0005024">
    <property type="term" value="F:transforming growth factor beta receptor activity"/>
    <property type="evidence" value="ECO:0007669"/>
    <property type="project" value="TreeGrafter"/>
</dbReference>
<keyword evidence="11" id="KW-1133">Transmembrane helix</keyword>
<keyword evidence="12" id="KW-0472">Membrane</keyword>
<evidence type="ECO:0000256" key="12">
    <source>
        <dbReference type="ARBA" id="ARBA00023136"/>
    </source>
</evidence>
<dbReference type="GO" id="GO:0030509">
    <property type="term" value="P:BMP signaling pathway"/>
    <property type="evidence" value="ECO:0007669"/>
    <property type="project" value="TreeGrafter"/>
</dbReference>
<dbReference type="Pfam" id="PF07714">
    <property type="entry name" value="PK_Tyr_Ser-Thr"/>
    <property type="match status" value="2"/>
</dbReference>
<evidence type="ECO:0000256" key="9">
    <source>
        <dbReference type="ARBA" id="ARBA00022777"/>
    </source>
</evidence>
<feature type="chain" id="PRO_5035906420" description="receptor protein serine/threonine kinase" evidence="14">
    <location>
        <begin position="25"/>
        <end position="453"/>
    </location>
</feature>
<evidence type="ECO:0000256" key="13">
    <source>
        <dbReference type="ARBA" id="ARBA00023170"/>
    </source>
</evidence>
<sequence length="453" mass="51280">MSHGGLVFRTILLFTPLMLPVVHVKGITCAQYVFNVSFPMFGELVGPGQIHCRDINCCVGAWNLFNGELQTVLLSCNPNIVCMSKFCKPERTRFSYTCECSSDMCNANITPSHQPISKFLHPNVFIFRFLMNFTVLMHLQCGLFFRKVKCRGLSIRREESLEFPLVPVDGLSLPEQVLKDGEITSQLCLGTLHGRDVVIKCFPPELRGLSNQEWKILSLLTPLRHKNIACLLAAGSGHGRILQQHQLLVLKYYPQGSLRSYLTRSTSDWATACQMAISLAKGLAFLHEDKRKDFGLSVVLEGYQIMNRKALDPAMISMTGTLRYMPPEMLDGSLNLISWELALTQADVYSFGLILWEIFSRCDDLHTELGLNLLSISYKSLVLKTKRRPELPANAGNRNTNRELWETLEDCWDPDSEARLTAQCAEQRLTNLCRYPSPIMLNGRHTTHNVYMP</sequence>
<accession>A0A8T2JS02</accession>
<name>A0A8T2JS02_9PIPI</name>
<evidence type="ECO:0000256" key="10">
    <source>
        <dbReference type="ARBA" id="ARBA00022840"/>
    </source>
</evidence>
<evidence type="ECO:0000256" key="11">
    <source>
        <dbReference type="ARBA" id="ARBA00022989"/>
    </source>
</evidence>
<dbReference type="Gene3D" id="1.10.510.10">
    <property type="entry name" value="Transferase(Phosphotransferase) domain 1"/>
    <property type="match status" value="1"/>
</dbReference>
<dbReference type="AlphaFoldDB" id="A0A8T2JS02"/>
<dbReference type="PANTHER" id="PTHR23255:SF49">
    <property type="entry name" value="ANTI-MUELLERIAN HORMONE TYPE-2 RECEPTOR"/>
    <property type="match status" value="1"/>
</dbReference>
<dbReference type="GO" id="GO:0005524">
    <property type="term" value="F:ATP binding"/>
    <property type="evidence" value="ECO:0007669"/>
    <property type="project" value="UniProtKB-KW"/>
</dbReference>
<evidence type="ECO:0000313" key="17">
    <source>
        <dbReference type="Proteomes" id="UP000812440"/>
    </source>
</evidence>
<evidence type="ECO:0000256" key="14">
    <source>
        <dbReference type="SAM" id="SignalP"/>
    </source>
</evidence>
<dbReference type="InterPro" id="IPR011009">
    <property type="entry name" value="Kinase-like_dom_sf"/>
</dbReference>
<proteinExistence type="inferred from homology"/>
<dbReference type="OrthoDB" id="547665at2759"/>
<evidence type="ECO:0000256" key="6">
    <source>
        <dbReference type="ARBA" id="ARBA00022692"/>
    </source>
</evidence>
<evidence type="ECO:0000256" key="4">
    <source>
        <dbReference type="ARBA" id="ARBA00022527"/>
    </source>
</evidence>
<evidence type="ECO:0000256" key="2">
    <source>
        <dbReference type="ARBA" id="ARBA00009605"/>
    </source>
</evidence>
<dbReference type="Proteomes" id="UP000812440">
    <property type="component" value="Chromosome 8_10"/>
</dbReference>
<evidence type="ECO:0000256" key="7">
    <source>
        <dbReference type="ARBA" id="ARBA00022729"/>
    </source>
</evidence>